<keyword evidence="3" id="KW-1185">Reference proteome</keyword>
<evidence type="ECO:0000256" key="1">
    <source>
        <dbReference type="SAM" id="MobiDB-lite"/>
    </source>
</evidence>
<protein>
    <submittedName>
        <fullName evidence="2">Uncharacterized protein</fullName>
    </submittedName>
</protein>
<evidence type="ECO:0000313" key="3">
    <source>
        <dbReference type="Proteomes" id="UP001163046"/>
    </source>
</evidence>
<organism evidence="2 3">
    <name type="scientific">Desmophyllum pertusum</name>
    <dbReference type="NCBI Taxonomy" id="174260"/>
    <lineage>
        <taxon>Eukaryota</taxon>
        <taxon>Metazoa</taxon>
        <taxon>Cnidaria</taxon>
        <taxon>Anthozoa</taxon>
        <taxon>Hexacorallia</taxon>
        <taxon>Scleractinia</taxon>
        <taxon>Caryophylliina</taxon>
        <taxon>Caryophylliidae</taxon>
        <taxon>Desmophyllum</taxon>
    </lineage>
</organism>
<reference evidence="2" key="1">
    <citation type="submission" date="2023-01" db="EMBL/GenBank/DDBJ databases">
        <title>Genome assembly of the deep-sea coral Lophelia pertusa.</title>
        <authorList>
            <person name="Herrera S."/>
            <person name="Cordes E."/>
        </authorList>
    </citation>
    <scope>NUCLEOTIDE SEQUENCE</scope>
    <source>
        <strain evidence="2">USNM1676648</strain>
        <tissue evidence="2">Polyp</tissue>
    </source>
</reference>
<proteinExistence type="predicted"/>
<dbReference type="EMBL" id="MU826097">
    <property type="protein sequence ID" value="KAJ7381678.1"/>
    <property type="molecule type" value="Genomic_DNA"/>
</dbReference>
<feature type="region of interest" description="Disordered" evidence="1">
    <location>
        <begin position="16"/>
        <end position="36"/>
    </location>
</feature>
<dbReference type="AlphaFoldDB" id="A0A9W9ZH56"/>
<accession>A0A9W9ZH56</accession>
<sequence>MARLVLGYSLRRVNTTRKLGPSRRKRGSGTNQRATGSRMAITWKSWIYSIVGECRKFSTFNKTRAWYHIHKNSLLELDAV</sequence>
<comment type="caution">
    <text evidence="2">The sequence shown here is derived from an EMBL/GenBank/DDBJ whole genome shotgun (WGS) entry which is preliminary data.</text>
</comment>
<evidence type="ECO:0000313" key="2">
    <source>
        <dbReference type="EMBL" id="KAJ7381678.1"/>
    </source>
</evidence>
<dbReference type="Proteomes" id="UP001163046">
    <property type="component" value="Unassembled WGS sequence"/>
</dbReference>
<gene>
    <name evidence="2" type="ORF">OS493_039664</name>
</gene>
<name>A0A9W9ZH56_9CNID</name>